<evidence type="ECO:0000259" key="2">
    <source>
        <dbReference type="PROSITE" id="PS51335"/>
    </source>
</evidence>
<reference evidence="4" key="1">
    <citation type="submission" date="2025-08" db="UniProtKB">
        <authorList>
            <consortium name="RefSeq"/>
        </authorList>
    </citation>
    <scope>IDENTIFICATION</scope>
    <source>
        <tissue evidence="4">Entire body</tissue>
    </source>
</reference>
<dbReference type="OrthoDB" id="67155at2759"/>
<accession>A0A1W4X6B1</accession>
<gene>
    <name evidence="4" type="primary">LOC108738782</name>
</gene>
<evidence type="ECO:0000313" key="3">
    <source>
        <dbReference type="Proteomes" id="UP000192223"/>
    </source>
</evidence>
<name>A0A1W4X6B1_AGRPL</name>
<dbReference type="PROSITE" id="PS51335">
    <property type="entry name" value="ELMO"/>
    <property type="match status" value="1"/>
</dbReference>
<dbReference type="InParanoid" id="A0A1W4X6B1"/>
<dbReference type="Proteomes" id="UP000192223">
    <property type="component" value="Unplaced"/>
</dbReference>
<dbReference type="STRING" id="224129.A0A1W4X6B1"/>
<sequence>MFGKEMSMRQTSVVQQHNLNFLNFRYYRLFIFVVLISLLGYTFSSNNNSNVTNKSICLLYRHFILKRFMAMFSLWLLIKSWLHSLFKWFLRTTTKLCELQRICYGHMRGAGRFINTERSLNASKSPTIKKLVAHLNEVSDNQRFLGENKEELIKKSVKTILLVKKITRKIHPQFVQSFSECIDYIWSYKQMLAEVEVLRKTPYDADNLEHERRLDELWHLLMPNQPLECRITKQWQEIGFQGDDPKTDFRGMGLLGLENLLYFSREYNQHARHVLSHAQHPTFGYTFAIVGINLTSMALQLCRDGDARTYFYNKNVPSIVQFHKFYCYLFYEFDRFWIECKPKNIMEFSSIRDKFEFNIRKALEDHSAAFKLNVTIDNV</sequence>
<evidence type="ECO:0000256" key="1">
    <source>
        <dbReference type="SAM" id="Phobius"/>
    </source>
</evidence>
<dbReference type="PANTHER" id="PTHR12771">
    <property type="entry name" value="ENGULFMENT AND CELL MOTILITY"/>
    <property type="match status" value="1"/>
</dbReference>
<feature type="domain" description="ELMO" evidence="2">
    <location>
        <begin position="209"/>
        <end position="363"/>
    </location>
</feature>
<dbReference type="RefSeq" id="XP_018327865.1">
    <property type="nucleotide sequence ID" value="XM_018472363.2"/>
</dbReference>
<dbReference type="KEGG" id="apln:108738782"/>
<keyword evidence="1" id="KW-1133">Transmembrane helix</keyword>
<dbReference type="InterPro" id="IPR006816">
    <property type="entry name" value="ELMO_dom"/>
</dbReference>
<dbReference type="Pfam" id="PF04727">
    <property type="entry name" value="ELMO_CED12"/>
    <property type="match status" value="1"/>
</dbReference>
<proteinExistence type="predicted"/>
<dbReference type="GeneID" id="108738782"/>
<dbReference type="InterPro" id="IPR050868">
    <property type="entry name" value="ELMO_domain-containing"/>
</dbReference>
<dbReference type="GO" id="GO:0005096">
    <property type="term" value="F:GTPase activator activity"/>
    <property type="evidence" value="ECO:0007669"/>
    <property type="project" value="TreeGrafter"/>
</dbReference>
<feature type="transmembrane region" description="Helical" evidence="1">
    <location>
        <begin position="64"/>
        <end position="82"/>
    </location>
</feature>
<protein>
    <submittedName>
        <fullName evidence="4">ELMO domain-containing protein 2</fullName>
    </submittedName>
</protein>
<keyword evidence="1" id="KW-0472">Membrane</keyword>
<dbReference type="PANTHER" id="PTHR12771:SF51">
    <property type="entry name" value="LD01482P"/>
    <property type="match status" value="1"/>
</dbReference>
<organism evidence="3 4">
    <name type="scientific">Agrilus planipennis</name>
    <name type="common">Emerald ash borer</name>
    <name type="synonym">Agrilus marcopoli</name>
    <dbReference type="NCBI Taxonomy" id="224129"/>
    <lineage>
        <taxon>Eukaryota</taxon>
        <taxon>Metazoa</taxon>
        <taxon>Ecdysozoa</taxon>
        <taxon>Arthropoda</taxon>
        <taxon>Hexapoda</taxon>
        <taxon>Insecta</taxon>
        <taxon>Pterygota</taxon>
        <taxon>Neoptera</taxon>
        <taxon>Endopterygota</taxon>
        <taxon>Coleoptera</taxon>
        <taxon>Polyphaga</taxon>
        <taxon>Elateriformia</taxon>
        <taxon>Buprestoidea</taxon>
        <taxon>Buprestidae</taxon>
        <taxon>Agrilinae</taxon>
        <taxon>Agrilus</taxon>
    </lineage>
</organism>
<keyword evidence="3" id="KW-1185">Reference proteome</keyword>
<feature type="transmembrane region" description="Helical" evidence="1">
    <location>
        <begin position="26"/>
        <end position="44"/>
    </location>
</feature>
<dbReference type="AlphaFoldDB" id="A0A1W4X6B1"/>
<dbReference type="FunCoup" id="A0A1W4X6B1">
    <property type="interactions" value="911"/>
</dbReference>
<keyword evidence="1" id="KW-0812">Transmembrane</keyword>
<evidence type="ECO:0000313" key="4">
    <source>
        <dbReference type="RefSeq" id="XP_018327865.1"/>
    </source>
</evidence>